<evidence type="ECO:0000313" key="2">
    <source>
        <dbReference type="Proteomes" id="UP000712281"/>
    </source>
</evidence>
<organism evidence="1 2">
    <name type="scientific">Brassica cretica</name>
    <name type="common">Mustard</name>
    <dbReference type="NCBI Taxonomy" id="69181"/>
    <lineage>
        <taxon>Eukaryota</taxon>
        <taxon>Viridiplantae</taxon>
        <taxon>Streptophyta</taxon>
        <taxon>Embryophyta</taxon>
        <taxon>Tracheophyta</taxon>
        <taxon>Spermatophyta</taxon>
        <taxon>Magnoliopsida</taxon>
        <taxon>eudicotyledons</taxon>
        <taxon>Gunneridae</taxon>
        <taxon>Pentapetalae</taxon>
        <taxon>rosids</taxon>
        <taxon>malvids</taxon>
        <taxon>Brassicales</taxon>
        <taxon>Brassicaceae</taxon>
        <taxon>Brassiceae</taxon>
        <taxon>Brassica</taxon>
    </lineage>
</organism>
<dbReference type="AlphaFoldDB" id="A0A3N6RRT7"/>
<evidence type="ECO:0000313" key="1">
    <source>
        <dbReference type="EMBL" id="KAF2619025.1"/>
    </source>
</evidence>
<dbReference type="EMBL" id="QGKW02000007">
    <property type="protein sequence ID" value="KAF2619025.1"/>
    <property type="molecule type" value="Genomic_DNA"/>
</dbReference>
<sequence>MMAFEEAELWFLANSPLRDSEPAPTVKTWIKLPIGTLKCNVRRYLLGQCSEKLRSCLDPKGFPRKHGGS</sequence>
<protein>
    <submittedName>
        <fullName evidence="1">Uncharacterized protein</fullName>
    </submittedName>
</protein>
<comment type="caution">
    <text evidence="1">The sequence shown here is derived from an EMBL/GenBank/DDBJ whole genome shotgun (WGS) entry which is preliminary data.</text>
</comment>
<dbReference type="Proteomes" id="UP000712281">
    <property type="component" value="Unassembled WGS sequence"/>
</dbReference>
<reference evidence="1" key="1">
    <citation type="submission" date="2019-12" db="EMBL/GenBank/DDBJ databases">
        <title>Genome sequencing and annotation of Brassica cretica.</title>
        <authorList>
            <person name="Studholme D.J."/>
            <person name="Sarris P.F."/>
        </authorList>
    </citation>
    <scope>NUCLEOTIDE SEQUENCE</scope>
    <source>
        <strain evidence="1">PFS-001/15</strain>
        <tissue evidence="1">Leaf</tissue>
    </source>
</reference>
<accession>A0A3N6RRT7</accession>
<gene>
    <name evidence="1" type="ORF">F2Q68_00038602</name>
</gene>
<name>A0A3N6RRT7_BRACR</name>
<proteinExistence type="predicted"/>